<sequence>MRKIFGLAVFGSVIAGGGAGALVALRTALPPLQAVDRPVEYRKINSHSTVADRPNSQNAPPARREEVPQTQDGARFRRVMEYARQQKLSDRPMGEIMQAIGNQFLGAPYKANLLDRSNIETLVVTLDKFDCVLFVETVLAIARGVAVKDYTYQSFTDNLINLRYRDGELHGYCSRLHYFSEWISDNQKRDNVTEIASRMGGIRLNKKLNYISTNRANYAPMALDDLNYQCFVQAENKLADLSMNYIPISSIRRVYPQLQPGDIVAVATSIPGLDVTHTGLVYRNANGTMGIIHASPNGTVRVSRDLQYYVGNIKNAIGIMVARPKDPR</sequence>
<name>A0A926VDP8_9CYAN</name>
<reference evidence="2" key="1">
    <citation type="journal article" date="2015" name="ISME J.">
        <title>Draft Genome Sequence of Streptomyces incarnatus NRRL8089, which Produces the Nucleoside Antibiotic Sinefungin.</title>
        <authorList>
            <person name="Oshima K."/>
            <person name="Hattori M."/>
            <person name="Shimizu H."/>
            <person name="Fukuda K."/>
            <person name="Nemoto M."/>
            <person name="Inagaki K."/>
            <person name="Tamura T."/>
        </authorList>
    </citation>
    <scope>NUCLEOTIDE SEQUENCE</scope>
    <source>
        <strain evidence="2">FACHB-1375</strain>
    </source>
</reference>
<evidence type="ECO:0000256" key="1">
    <source>
        <dbReference type="SAM" id="MobiDB-lite"/>
    </source>
</evidence>
<organism evidence="2 3">
    <name type="scientific">Aerosakkonema funiforme FACHB-1375</name>
    <dbReference type="NCBI Taxonomy" id="2949571"/>
    <lineage>
        <taxon>Bacteria</taxon>
        <taxon>Bacillati</taxon>
        <taxon>Cyanobacteriota</taxon>
        <taxon>Cyanophyceae</taxon>
        <taxon>Oscillatoriophycideae</taxon>
        <taxon>Aerosakkonematales</taxon>
        <taxon>Aerosakkonemataceae</taxon>
        <taxon>Aerosakkonema</taxon>
    </lineage>
</organism>
<proteinExistence type="predicted"/>
<dbReference type="AlphaFoldDB" id="A0A926VDP8"/>
<comment type="caution">
    <text evidence="2">The sequence shown here is derived from an EMBL/GenBank/DDBJ whole genome shotgun (WGS) entry which is preliminary data.</text>
</comment>
<dbReference type="Gene3D" id="1.10.3670.10">
    <property type="entry name" value="Putative xylanase like domain"/>
    <property type="match status" value="1"/>
</dbReference>
<dbReference type="InterPro" id="IPR038765">
    <property type="entry name" value="Papain-like_cys_pep_sf"/>
</dbReference>
<reference evidence="2" key="2">
    <citation type="submission" date="2020-08" db="EMBL/GenBank/DDBJ databases">
        <authorList>
            <person name="Chen M."/>
            <person name="Teng W."/>
            <person name="Zhao L."/>
            <person name="Hu C."/>
            <person name="Zhou Y."/>
            <person name="Han B."/>
            <person name="Song L."/>
            <person name="Shu W."/>
        </authorList>
    </citation>
    <scope>NUCLEOTIDE SEQUENCE</scope>
    <source>
        <strain evidence="2">FACHB-1375</strain>
    </source>
</reference>
<dbReference type="RefSeq" id="WP_190463097.1">
    <property type="nucleotide sequence ID" value="NZ_JACJPW010000011.1"/>
</dbReference>
<dbReference type="Proteomes" id="UP000641646">
    <property type="component" value="Unassembled WGS sequence"/>
</dbReference>
<evidence type="ECO:0000313" key="3">
    <source>
        <dbReference type="Proteomes" id="UP000641646"/>
    </source>
</evidence>
<feature type="region of interest" description="Disordered" evidence="1">
    <location>
        <begin position="44"/>
        <end position="71"/>
    </location>
</feature>
<dbReference type="EMBL" id="JACJPW010000011">
    <property type="protein sequence ID" value="MBD2180659.1"/>
    <property type="molecule type" value="Genomic_DNA"/>
</dbReference>
<evidence type="ECO:0000313" key="2">
    <source>
        <dbReference type="EMBL" id="MBD2180659.1"/>
    </source>
</evidence>
<dbReference type="SUPFAM" id="SSF54001">
    <property type="entry name" value="Cysteine proteinases"/>
    <property type="match status" value="1"/>
</dbReference>
<dbReference type="Gene3D" id="2.30.260.10">
    <property type="entry name" value="putative xylanase like domain"/>
    <property type="match status" value="1"/>
</dbReference>
<dbReference type="Pfam" id="PF07313">
    <property type="entry name" value="AmiA-like"/>
    <property type="match status" value="1"/>
</dbReference>
<feature type="compositionally biased region" description="Polar residues" evidence="1">
    <location>
        <begin position="46"/>
        <end position="59"/>
    </location>
</feature>
<accession>A0A926VDP8</accession>
<protein>
    <submittedName>
        <fullName evidence="2">DUF1460 domain-containing protein</fullName>
    </submittedName>
</protein>
<keyword evidence="3" id="KW-1185">Reference proteome</keyword>
<gene>
    <name evidence="2" type="ORF">H6G03_06005</name>
</gene>
<dbReference type="InterPro" id="IPR010846">
    <property type="entry name" value="AmiA-like"/>
</dbReference>